<dbReference type="CDD" id="cd00086">
    <property type="entry name" value="homeodomain"/>
    <property type="match status" value="1"/>
</dbReference>
<dbReference type="AlphaFoldDB" id="A0A9N7YKQ7"/>
<evidence type="ECO:0000256" key="5">
    <source>
        <dbReference type="ARBA" id="ARBA00023155"/>
    </source>
</evidence>
<evidence type="ECO:0000256" key="12">
    <source>
        <dbReference type="RuleBase" id="RU000682"/>
    </source>
</evidence>
<keyword evidence="5 11" id="KW-0371">Homeobox</keyword>
<evidence type="ECO:0000256" key="11">
    <source>
        <dbReference type="PROSITE-ProRule" id="PRU00108"/>
    </source>
</evidence>
<evidence type="ECO:0000256" key="6">
    <source>
        <dbReference type="ARBA" id="ARBA00023163"/>
    </source>
</evidence>
<keyword evidence="7 11" id="KW-0539">Nucleus</keyword>
<evidence type="ECO:0000256" key="4">
    <source>
        <dbReference type="ARBA" id="ARBA00023125"/>
    </source>
</evidence>
<protein>
    <recommendedName>
        <fullName evidence="9">Homeobox protein Nkx-3.2</fullName>
    </recommendedName>
    <alternativeName>
        <fullName evidence="10">Bagpipe homeobox protein homolog 1</fullName>
    </alternativeName>
</protein>
<dbReference type="PROSITE" id="PS50071">
    <property type="entry name" value="HOMEOBOX_2"/>
    <property type="match status" value="1"/>
</dbReference>
<dbReference type="GO" id="GO:0000978">
    <property type="term" value="F:RNA polymerase II cis-regulatory region sequence-specific DNA binding"/>
    <property type="evidence" value="ECO:0007669"/>
    <property type="project" value="TreeGrafter"/>
</dbReference>
<dbReference type="GO" id="GO:0030154">
    <property type="term" value="P:cell differentiation"/>
    <property type="evidence" value="ECO:0007669"/>
    <property type="project" value="TreeGrafter"/>
</dbReference>
<name>A0A9N7YKQ7_PLEPL</name>
<evidence type="ECO:0000256" key="13">
    <source>
        <dbReference type="SAM" id="MobiDB-lite"/>
    </source>
</evidence>
<evidence type="ECO:0000313" key="16">
    <source>
        <dbReference type="Proteomes" id="UP001153269"/>
    </source>
</evidence>
<evidence type="ECO:0000256" key="8">
    <source>
        <dbReference type="ARBA" id="ARBA00061541"/>
    </source>
</evidence>
<dbReference type="GO" id="GO:0000981">
    <property type="term" value="F:DNA-binding transcription factor activity, RNA polymerase II-specific"/>
    <property type="evidence" value="ECO:0007669"/>
    <property type="project" value="InterPro"/>
</dbReference>
<keyword evidence="6" id="KW-0804">Transcription</keyword>
<keyword evidence="16" id="KW-1185">Reference proteome</keyword>
<comment type="similarity">
    <text evidence="8">Belongs to the NK-3 homeobox family.</text>
</comment>
<dbReference type="Proteomes" id="UP001153269">
    <property type="component" value="Unassembled WGS sequence"/>
</dbReference>
<proteinExistence type="inferred from homology"/>
<feature type="domain" description="Homeobox" evidence="14">
    <location>
        <begin position="140"/>
        <end position="200"/>
    </location>
</feature>
<evidence type="ECO:0000256" key="7">
    <source>
        <dbReference type="ARBA" id="ARBA00023242"/>
    </source>
</evidence>
<sequence length="271" mass="30755">MTLDFSSFSIKAILSGRNSRGTLGTGRAEEQCGAKRNICSAQNGTRVPDLCRQDAEDSRILPGRLPPELRLPPGNLRAETDREETTGEESELTEGFTRQQPCSVDPEERCSEEAEAEEEGCHHSEAMVSSSSDERQCRPGTKKRSRAAFSHAQVFELERRFNAQRYLSGPERGDLASALRLTETQVKIWFQNRRYKTKRRQMAAELAACSSPKNVAVKVLMRHNLNQYHHVNGVHIPVTVPLYQAHQYYPYLQYYSQPWSMNSLSCRGMMI</sequence>
<keyword evidence="3" id="KW-0805">Transcription regulation</keyword>
<evidence type="ECO:0000256" key="10">
    <source>
        <dbReference type="ARBA" id="ARBA00081047"/>
    </source>
</evidence>
<feature type="DNA-binding region" description="Homeobox" evidence="11">
    <location>
        <begin position="142"/>
        <end position="201"/>
    </location>
</feature>
<feature type="region of interest" description="Disordered" evidence="13">
    <location>
        <begin position="58"/>
        <end position="140"/>
    </location>
</feature>
<reference evidence="15" key="1">
    <citation type="submission" date="2020-03" db="EMBL/GenBank/DDBJ databases">
        <authorList>
            <person name="Weist P."/>
        </authorList>
    </citation>
    <scope>NUCLEOTIDE SEQUENCE</scope>
</reference>
<evidence type="ECO:0000256" key="2">
    <source>
        <dbReference type="ARBA" id="ARBA00022473"/>
    </source>
</evidence>
<accession>A0A9N7YKQ7</accession>
<dbReference type="SUPFAM" id="SSF46689">
    <property type="entry name" value="Homeodomain-like"/>
    <property type="match status" value="1"/>
</dbReference>
<dbReference type="Gene3D" id="1.10.10.60">
    <property type="entry name" value="Homeodomain-like"/>
    <property type="match status" value="1"/>
</dbReference>
<organism evidence="15 16">
    <name type="scientific">Pleuronectes platessa</name>
    <name type="common">European plaice</name>
    <dbReference type="NCBI Taxonomy" id="8262"/>
    <lineage>
        <taxon>Eukaryota</taxon>
        <taxon>Metazoa</taxon>
        <taxon>Chordata</taxon>
        <taxon>Craniata</taxon>
        <taxon>Vertebrata</taxon>
        <taxon>Euteleostomi</taxon>
        <taxon>Actinopterygii</taxon>
        <taxon>Neopterygii</taxon>
        <taxon>Teleostei</taxon>
        <taxon>Neoteleostei</taxon>
        <taxon>Acanthomorphata</taxon>
        <taxon>Carangaria</taxon>
        <taxon>Pleuronectiformes</taxon>
        <taxon>Pleuronectoidei</taxon>
        <taxon>Pleuronectidae</taxon>
        <taxon>Pleuronectes</taxon>
    </lineage>
</organism>
<dbReference type="EMBL" id="CADEAL010001113">
    <property type="protein sequence ID" value="CAB1429198.1"/>
    <property type="molecule type" value="Genomic_DNA"/>
</dbReference>
<dbReference type="GO" id="GO:0005634">
    <property type="term" value="C:nucleus"/>
    <property type="evidence" value="ECO:0007669"/>
    <property type="project" value="UniProtKB-SubCell"/>
</dbReference>
<comment type="subcellular location">
    <subcellularLocation>
        <location evidence="1 11 12">Nucleus</location>
    </subcellularLocation>
</comment>
<dbReference type="InterPro" id="IPR050394">
    <property type="entry name" value="Homeobox_NK-like"/>
</dbReference>
<comment type="caution">
    <text evidence="15">The sequence shown here is derived from an EMBL/GenBank/DDBJ whole genome shotgun (WGS) entry which is preliminary data.</text>
</comment>
<dbReference type="PANTHER" id="PTHR24340:SF34">
    <property type="entry name" value="HOMEOBOX PROTEIN NKX-3.2"/>
    <property type="match status" value="1"/>
</dbReference>
<dbReference type="PANTHER" id="PTHR24340">
    <property type="entry name" value="HOMEOBOX PROTEIN NKX"/>
    <property type="match status" value="1"/>
</dbReference>
<evidence type="ECO:0000256" key="9">
    <source>
        <dbReference type="ARBA" id="ARBA00067519"/>
    </source>
</evidence>
<dbReference type="PROSITE" id="PS00027">
    <property type="entry name" value="HOMEOBOX_1"/>
    <property type="match status" value="1"/>
</dbReference>
<evidence type="ECO:0000256" key="3">
    <source>
        <dbReference type="ARBA" id="ARBA00023015"/>
    </source>
</evidence>
<dbReference type="FunFam" id="1.10.10.60:FF:000225">
    <property type="entry name" value="NK3 homeobox 2"/>
    <property type="match status" value="1"/>
</dbReference>
<evidence type="ECO:0000256" key="1">
    <source>
        <dbReference type="ARBA" id="ARBA00004123"/>
    </source>
</evidence>
<dbReference type="PRINTS" id="PR00024">
    <property type="entry name" value="HOMEOBOX"/>
</dbReference>
<dbReference type="SMART" id="SM00389">
    <property type="entry name" value="HOX"/>
    <property type="match status" value="1"/>
</dbReference>
<gene>
    <name evidence="15" type="ORF">PLEPLA_LOCUS17173</name>
</gene>
<dbReference type="Pfam" id="PF00046">
    <property type="entry name" value="Homeodomain"/>
    <property type="match status" value="1"/>
</dbReference>
<evidence type="ECO:0000259" key="14">
    <source>
        <dbReference type="PROSITE" id="PS50071"/>
    </source>
</evidence>
<dbReference type="GO" id="GO:0001501">
    <property type="term" value="P:skeletal system development"/>
    <property type="evidence" value="ECO:0007669"/>
    <property type="project" value="UniProtKB-ARBA"/>
</dbReference>
<feature type="compositionally biased region" description="Low complexity" evidence="13">
    <location>
        <begin position="60"/>
        <end position="77"/>
    </location>
</feature>
<keyword evidence="4 11" id="KW-0238">DNA-binding</keyword>
<dbReference type="InterPro" id="IPR001356">
    <property type="entry name" value="HD"/>
</dbReference>
<evidence type="ECO:0000313" key="15">
    <source>
        <dbReference type="EMBL" id="CAB1429198.1"/>
    </source>
</evidence>
<dbReference type="InterPro" id="IPR009057">
    <property type="entry name" value="Homeodomain-like_sf"/>
</dbReference>
<dbReference type="InterPro" id="IPR020479">
    <property type="entry name" value="HD_metazoa"/>
</dbReference>
<dbReference type="InterPro" id="IPR017970">
    <property type="entry name" value="Homeobox_CS"/>
</dbReference>
<keyword evidence="2" id="KW-0217">Developmental protein</keyword>